<gene>
    <name evidence="1" type="ORF">Tco_1016552</name>
</gene>
<dbReference type="EMBL" id="BQNB010017601">
    <property type="protein sequence ID" value="GJT65072.1"/>
    <property type="molecule type" value="Genomic_DNA"/>
</dbReference>
<reference evidence="1" key="1">
    <citation type="journal article" date="2022" name="Int. J. Mol. Sci.">
        <title>Draft Genome of Tanacetum Coccineum: Genomic Comparison of Closely Related Tanacetum-Family Plants.</title>
        <authorList>
            <person name="Yamashiro T."/>
            <person name="Shiraishi A."/>
            <person name="Nakayama K."/>
            <person name="Satake H."/>
        </authorList>
    </citation>
    <scope>NUCLEOTIDE SEQUENCE</scope>
</reference>
<evidence type="ECO:0000313" key="2">
    <source>
        <dbReference type="Proteomes" id="UP001151760"/>
    </source>
</evidence>
<dbReference type="Proteomes" id="UP001151760">
    <property type="component" value="Unassembled WGS sequence"/>
</dbReference>
<accession>A0ABQ5FNZ6</accession>
<protein>
    <submittedName>
        <fullName evidence="1">Uncharacterized protein</fullName>
    </submittedName>
</protein>
<proteinExistence type="predicted"/>
<evidence type="ECO:0000313" key="1">
    <source>
        <dbReference type="EMBL" id="GJT65072.1"/>
    </source>
</evidence>
<organism evidence="1 2">
    <name type="scientific">Tanacetum coccineum</name>
    <dbReference type="NCBI Taxonomy" id="301880"/>
    <lineage>
        <taxon>Eukaryota</taxon>
        <taxon>Viridiplantae</taxon>
        <taxon>Streptophyta</taxon>
        <taxon>Embryophyta</taxon>
        <taxon>Tracheophyta</taxon>
        <taxon>Spermatophyta</taxon>
        <taxon>Magnoliopsida</taxon>
        <taxon>eudicotyledons</taxon>
        <taxon>Gunneridae</taxon>
        <taxon>Pentapetalae</taxon>
        <taxon>asterids</taxon>
        <taxon>campanulids</taxon>
        <taxon>Asterales</taxon>
        <taxon>Asteraceae</taxon>
        <taxon>Asteroideae</taxon>
        <taxon>Anthemideae</taxon>
        <taxon>Anthemidinae</taxon>
        <taxon>Tanacetum</taxon>
    </lineage>
</organism>
<reference evidence="1" key="2">
    <citation type="submission" date="2022-01" db="EMBL/GenBank/DDBJ databases">
        <authorList>
            <person name="Yamashiro T."/>
            <person name="Shiraishi A."/>
            <person name="Satake H."/>
            <person name="Nakayama K."/>
        </authorList>
    </citation>
    <scope>NUCLEOTIDE SEQUENCE</scope>
</reference>
<keyword evidence="2" id="KW-1185">Reference proteome</keyword>
<name>A0ABQ5FNZ6_9ASTR</name>
<comment type="caution">
    <text evidence="1">The sequence shown here is derived from an EMBL/GenBank/DDBJ whole genome shotgun (WGS) entry which is preliminary data.</text>
</comment>
<sequence length="222" mass="24962">MSEVNDIRLVNLPHPNGRWLLTGRQDAIMGIELINAYYVLTITGLVNEEFSKYVTLDKKLIQSSPFYFSDDDHSIDKVTIPSKVYNMEAAGPSVTEKPTNGSLCLEVDFEFDTVVNEECSKYVTLDKKLIQSSPFYFSDDDHSIDKVTIPSKITWKRFKVDSGIPSKVYNMEEAGSSLTENPTNGSLRLEVALENSDHDTMIAAPSVRDLNQLAMVSRIRQV</sequence>